<name>A0A8S0W844_CYCAE</name>
<dbReference type="InterPro" id="IPR013078">
    <property type="entry name" value="His_Pase_superF_clade-1"/>
</dbReference>
<dbReference type="Gene3D" id="3.40.50.1240">
    <property type="entry name" value="Phosphoglycerate mutase-like"/>
    <property type="match status" value="1"/>
</dbReference>
<reference evidence="2 3" key="1">
    <citation type="submission" date="2020-01" db="EMBL/GenBank/DDBJ databases">
        <authorList>
            <person name="Gupta K D."/>
        </authorList>
    </citation>
    <scope>NUCLEOTIDE SEQUENCE [LARGE SCALE GENOMIC DNA]</scope>
</reference>
<dbReference type="Pfam" id="PF00300">
    <property type="entry name" value="His_Phos_1"/>
    <property type="match status" value="1"/>
</dbReference>
<accession>A0A8S0W844</accession>
<dbReference type="CDD" id="cd07067">
    <property type="entry name" value="HP_PGM_like"/>
    <property type="match status" value="1"/>
</dbReference>
<evidence type="ECO:0000313" key="3">
    <source>
        <dbReference type="Proteomes" id="UP000467700"/>
    </source>
</evidence>
<comment type="caution">
    <text evidence="2">The sequence shown here is derived from an EMBL/GenBank/DDBJ whole genome shotgun (WGS) entry which is preliminary data.</text>
</comment>
<evidence type="ECO:0000256" key="1">
    <source>
        <dbReference type="SAM" id="MobiDB-lite"/>
    </source>
</evidence>
<dbReference type="OrthoDB" id="414418at2759"/>
<dbReference type="Proteomes" id="UP000467700">
    <property type="component" value="Unassembled WGS sequence"/>
</dbReference>
<dbReference type="PANTHER" id="PTHR16469">
    <property type="entry name" value="UBIQUITIN-ASSOCIATED AND SH3 DOMAIN-CONTAINING BA-RELATED"/>
    <property type="match status" value="1"/>
</dbReference>
<evidence type="ECO:0008006" key="4">
    <source>
        <dbReference type="Google" id="ProtNLM"/>
    </source>
</evidence>
<protein>
    <recommendedName>
        <fullName evidence="4">Phosphoglycerate mutase-like protein</fullName>
    </recommendedName>
</protein>
<feature type="region of interest" description="Disordered" evidence="1">
    <location>
        <begin position="248"/>
        <end position="276"/>
    </location>
</feature>
<keyword evidence="3" id="KW-1185">Reference proteome</keyword>
<dbReference type="SUPFAM" id="SSF53254">
    <property type="entry name" value="Phosphoglycerate mutase-like"/>
    <property type="match status" value="1"/>
</dbReference>
<dbReference type="InterPro" id="IPR029033">
    <property type="entry name" value="His_PPase_superfam"/>
</dbReference>
<dbReference type="PANTHER" id="PTHR16469:SF51">
    <property type="entry name" value="TRANSCRIPTION FACTOR TAU 55 KDA SUBUNIT"/>
    <property type="match status" value="1"/>
</dbReference>
<dbReference type="SMART" id="SM00855">
    <property type="entry name" value="PGAM"/>
    <property type="match status" value="1"/>
</dbReference>
<proteinExistence type="predicted"/>
<dbReference type="InterPro" id="IPR051710">
    <property type="entry name" value="Phosphatase_SH3-domain"/>
</dbReference>
<organism evidence="2 3">
    <name type="scientific">Cyclocybe aegerita</name>
    <name type="common">Black poplar mushroom</name>
    <name type="synonym">Agrocybe aegerita</name>
    <dbReference type="NCBI Taxonomy" id="1973307"/>
    <lineage>
        <taxon>Eukaryota</taxon>
        <taxon>Fungi</taxon>
        <taxon>Dikarya</taxon>
        <taxon>Basidiomycota</taxon>
        <taxon>Agaricomycotina</taxon>
        <taxon>Agaricomycetes</taxon>
        <taxon>Agaricomycetidae</taxon>
        <taxon>Agaricales</taxon>
        <taxon>Agaricineae</taxon>
        <taxon>Bolbitiaceae</taxon>
        <taxon>Cyclocybe</taxon>
    </lineage>
</organism>
<gene>
    <name evidence="2" type="ORF">AAE3_LOCUS8703</name>
</gene>
<dbReference type="EMBL" id="CACVBS010000055">
    <property type="protein sequence ID" value="CAA7266478.1"/>
    <property type="molecule type" value="Genomic_DNA"/>
</dbReference>
<sequence>MTEKIYIARHGFRLNWISTTWQSATGLPRDPPLTAYGETQAEELNQYFLSFPEDERPTAIFSSPYYRCLQTSRPLAKALGVPIYVEHGVVEWYSPVAPGTGLHPRPGSTESLKTFFSEIDPSWSTLYYPSRKGETVKEVHDRVDEFLVSFFAAIAQRLPLERRRRLLFVTHAATTIALVRSFVGDRELHMKVGCCSISELDRHTDGVREGQVLGAFKAIALASGEHLKGGSSREWGFEDIEVEKGRVVEDPGVPGSEGEKDEPVGLQLDNHLTSNL</sequence>
<dbReference type="AlphaFoldDB" id="A0A8S0W844"/>
<evidence type="ECO:0000313" key="2">
    <source>
        <dbReference type="EMBL" id="CAA7266478.1"/>
    </source>
</evidence>